<dbReference type="GO" id="GO:0016567">
    <property type="term" value="P:protein ubiquitination"/>
    <property type="evidence" value="ECO:0007669"/>
    <property type="project" value="InterPro"/>
</dbReference>
<reference evidence="4" key="1">
    <citation type="submission" date="2025-08" db="UniProtKB">
        <authorList>
            <consortium name="RefSeq"/>
        </authorList>
    </citation>
    <scope>IDENTIFICATION</scope>
    <source>
        <strain evidence="4">Airmid</strain>
    </source>
</reference>
<evidence type="ECO:0000256" key="1">
    <source>
        <dbReference type="ARBA" id="ARBA00005535"/>
    </source>
</evidence>
<evidence type="ECO:0000313" key="4">
    <source>
        <dbReference type="RefSeq" id="XP_027199326.1"/>
    </source>
</evidence>
<dbReference type="SUPFAM" id="SSF57850">
    <property type="entry name" value="RING/U-box"/>
    <property type="match status" value="1"/>
</dbReference>
<comment type="similarity">
    <text evidence="1">Belongs to the rogdi family.</text>
</comment>
<proteinExistence type="inferred from homology"/>
<dbReference type="PANTHER" id="PTHR13618:SF1">
    <property type="entry name" value="PROTEIN ROGDI HOMOLOG"/>
    <property type="match status" value="1"/>
</dbReference>
<dbReference type="PANTHER" id="PTHR13618">
    <property type="entry name" value="LEUCINE ZIPPER CONTAINING TRANSCRIPTION FACTOR LZF1"/>
    <property type="match status" value="1"/>
</dbReference>
<dbReference type="OrthoDB" id="66510at2759"/>
<dbReference type="Gene3D" id="3.30.40.10">
    <property type="entry name" value="Zinc/RING finger domain, C3HC4 (zinc finger)"/>
    <property type="match status" value="1"/>
</dbReference>
<dbReference type="InterPro" id="IPR045696">
    <property type="entry name" value="Ubox5_N"/>
</dbReference>
<dbReference type="InterPro" id="IPR003613">
    <property type="entry name" value="Ubox_domain"/>
</dbReference>
<dbReference type="RefSeq" id="XP_027199326.1">
    <property type="nucleotide sequence ID" value="XM_027343525.1"/>
</dbReference>
<organism evidence="3 4">
    <name type="scientific">Dermatophagoides pteronyssinus</name>
    <name type="common">European house dust mite</name>
    <dbReference type="NCBI Taxonomy" id="6956"/>
    <lineage>
        <taxon>Eukaryota</taxon>
        <taxon>Metazoa</taxon>
        <taxon>Ecdysozoa</taxon>
        <taxon>Arthropoda</taxon>
        <taxon>Chelicerata</taxon>
        <taxon>Arachnida</taxon>
        <taxon>Acari</taxon>
        <taxon>Acariformes</taxon>
        <taxon>Sarcoptiformes</taxon>
        <taxon>Astigmata</taxon>
        <taxon>Psoroptidia</taxon>
        <taxon>Analgoidea</taxon>
        <taxon>Pyroglyphidae</taxon>
        <taxon>Dermatophagoidinae</taxon>
        <taxon>Dermatophagoides</taxon>
    </lineage>
</organism>
<dbReference type="GO" id="GO:0004842">
    <property type="term" value="F:ubiquitin-protein transferase activity"/>
    <property type="evidence" value="ECO:0007669"/>
    <property type="project" value="InterPro"/>
</dbReference>
<dbReference type="Proteomes" id="UP000515146">
    <property type="component" value="Unplaced"/>
</dbReference>
<dbReference type="GO" id="GO:0043291">
    <property type="term" value="C:RAVE complex"/>
    <property type="evidence" value="ECO:0007669"/>
    <property type="project" value="TreeGrafter"/>
</dbReference>
<evidence type="ECO:0000313" key="3">
    <source>
        <dbReference type="Proteomes" id="UP000515146"/>
    </source>
</evidence>
<feature type="domain" description="U-box" evidence="2">
    <location>
        <begin position="453"/>
        <end position="531"/>
    </location>
</feature>
<dbReference type="InterPro" id="IPR013083">
    <property type="entry name" value="Znf_RING/FYVE/PHD"/>
</dbReference>
<dbReference type="AlphaFoldDB" id="A0A6P6Y2K6"/>
<dbReference type="Pfam" id="PF10259">
    <property type="entry name" value="Rogdi_lz"/>
    <property type="match status" value="1"/>
</dbReference>
<dbReference type="KEGG" id="dpte:113793480"/>
<dbReference type="InParanoid" id="A0A6P6Y2K6"/>
<evidence type="ECO:0000259" key="2">
    <source>
        <dbReference type="PROSITE" id="PS51698"/>
    </source>
</evidence>
<sequence length="547" mass="63164">MASLISDEIMTLNDEFKWLLQEVNWIIKQIHNIIVECSRRFPVHIDNIETLVKTEKYILASTNNAMNDQIKVSCTLFADNITHADINIRLHKHPQVNHRTIVQNDCQWKLHQILDASNHLLSALNILDMPPLRFNNEIKKFDFKTAEEVIELINNIMICLDRGRKSLIVPKKRSIEELQRSSNMKSLQPPLPNDLAISFYIQANKLVCAVYHMYKDGSGEKRFDISQAEISIPWLNEALVLFANEFSMAVNFADKNLVKIACDQVSNDGHSIENLISNSSNVSRNGFLVEYYIRPPVTVIIDFIKYSFDLMYLELGLRLRVHKSNGIEVYTRRYSDYVLVGRYRDQMPDILTIVNDGYRPNNLLPSHDKIYSNVHYVGGRNWRNCSNLKSIKIRIISSENSSVPCLGFLNLYGKPSNLTTNDLNGFLAMIPQLEIQPKVENEKRLDPSELEQLAPIEFMDSITNALMRTPYLLPSNKNVDKTTLERYLDGKTIEESKDPFTNVAFSDAYKPRINHELKSRIELFITTNGQSEIERRQQLRDRLLNNS</sequence>
<accession>A0A6P6Y2K6</accession>
<protein>
    <submittedName>
        <fullName evidence="4">Uncharacterized protein LOC113793480</fullName>
    </submittedName>
</protein>
<dbReference type="PROSITE" id="PS51698">
    <property type="entry name" value="U_BOX"/>
    <property type="match status" value="1"/>
</dbReference>
<name>A0A6P6Y2K6_DERPT</name>
<dbReference type="FunCoup" id="A0A6P6Y2K6">
    <property type="interactions" value="964"/>
</dbReference>
<dbReference type="InterPro" id="IPR028241">
    <property type="entry name" value="RAVE2/Rogdi"/>
</dbReference>
<dbReference type="Pfam" id="PF19318">
    <property type="entry name" value="DUF5918"/>
    <property type="match status" value="1"/>
</dbReference>
<keyword evidence="3" id="KW-1185">Reference proteome</keyword>
<dbReference type="SMART" id="SM00504">
    <property type="entry name" value="Ubox"/>
    <property type="match status" value="1"/>
</dbReference>
<dbReference type="Pfam" id="PF04564">
    <property type="entry name" value="U-box"/>
    <property type="match status" value="1"/>
</dbReference>
<gene>
    <name evidence="4" type="primary">LOC113793480</name>
</gene>